<dbReference type="CDD" id="cd06558">
    <property type="entry name" value="crotonase-like"/>
    <property type="match status" value="1"/>
</dbReference>
<dbReference type="RefSeq" id="WP_109795065.1">
    <property type="nucleotide sequence ID" value="NZ_PHIG01000066.1"/>
</dbReference>
<dbReference type="Pfam" id="PF00378">
    <property type="entry name" value="ECH_1"/>
    <property type="match status" value="1"/>
</dbReference>
<evidence type="ECO:0000256" key="1">
    <source>
        <dbReference type="ARBA" id="ARBA00005254"/>
    </source>
</evidence>
<dbReference type="InterPro" id="IPR001753">
    <property type="entry name" value="Enoyl-CoA_hydra/iso"/>
</dbReference>
<dbReference type="Gene3D" id="3.90.226.10">
    <property type="entry name" value="2-enoyl-CoA Hydratase, Chain A, domain 1"/>
    <property type="match status" value="1"/>
</dbReference>
<accession>A0A2M9FV78</accession>
<evidence type="ECO:0000256" key="2">
    <source>
        <dbReference type="ARBA" id="ARBA00023239"/>
    </source>
</evidence>
<keyword evidence="5" id="KW-1185">Reference proteome</keyword>
<dbReference type="PANTHER" id="PTHR11941:SF54">
    <property type="entry name" value="ENOYL-COA HYDRATASE, MITOCHONDRIAL"/>
    <property type="match status" value="1"/>
</dbReference>
<name>A0A2M9FV78_9PROT</name>
<comment type="similarity">
    <text evidence="1 3">Belongs to the enoyl-CoA hydratase/isomerase family.</text>
</comment>
<comment type="caution">
    <text evidence="4">The sequence shown here is derived from an EMBL/GenBank/DDBJ whole genome shotgun (WGS) entry which is preliminary data.</text>
</comment>
<sequence length="268" mass="28727">MNTTSEVAVGRVDGVVEGGIGWIVFDNQRRHNAMSMAMWEQLSEVLDKHVADPEVRVIVLKGAGDKAFVSGADISEFEKRRSTPEQSDAYSDAGTRAYTALADCPKPTVAMIHGYCLGGGLAIAVNCDIRIAAEGSTYSIPAAKLGIGYMVAGVERLLNLVGPAWTKEIFFSARRFEAAEALNMGLVNRVVPLENLADDVLTTAKQIASNAPLTIAAAKMAVDELLKDSANRNLGACERAIAACMQSSDFVEGRRAFMEKRPPRFTGA</sequence>
<dbReference type="SUPFAM" id="SSF52096">
    <property type="entry name" value="ClpP/crotonase"/>
    <property type="match status" value="1"/>
</dbReference>
<dbReference type="Proteomes" id="UP000229498">
    <property type="component" value="Unassembled WGS sequence"/>
</dbReference>
<dbReference type="InterPro" id="IPR018376">
    <property type="entry name" value="Enoyl-CoA_hyd/isom_CS"/>
</dbReference>
<dbReference type="AlphaFoldDB" id="A0A2M9FV78"/>
<reference evidence="4 5" key="1">
    <citation type="submission" date="2017-11" db="EMBL/GenBank/DDBJ databases">
        <title>Draft genome sequence of Rhizobiales bacterium SY3-13.</title>
        <authorList>
            <person name="Sun C."/>
        </authorList>
    </citation>
    <scope>NUCLEOTIDE SEQUENCE [LARGE SCALE GENOMIC DNA]</scope>
    <source>
        <strain evidence="4 5">SY3-13</strain>
    </source>
</reference>
<evidence type="ECO:0000313" key="5">
    <source>
        <dbReference type="Proteomes" id="UP000229498"/>
    </source>
</evidence>
<protein>
    <submittedName>
        <fullName evidence="4">Enoyl-CoA hydratase</fullName>
        <ecNumber evidence="4">4.2.1.17</ecNumber>
    </submittedName>
</protein>
<dbReference type="InterPro" id="IPR014748">
    <property type="entry name" value="Enoyl-CoA_hydra_C"/>
</dbReference>
<dbReference type="OrthoDB" id="9795613at2"/>
<gene>
    <name evidence="4" type="ORF">CVT23_22445</name>
</gene>
<dbReference type="InterPro" id="IPR029045">
    <property type="entry name" value="ClpP/crotonase-like_dom_sf"/>
</dbReference>
<dbReference type="EMBL" id="PHIG01000066">
    <property type="protein sequence ID" value="PJK27381.1"/>
    <property type="molecule type" value="Genomic_DNA"/>
</dbReference>
<dbReference type="GO" id="GO:0006635">
    <property type="term" value="P:fatty acid beta-oxidation"/>
    <property type="evidence" value="ECO:0007669"/>
    <property type="project" value="TreeGrafter"/>
</dbReference>
<organism evidence="4 5">
    <name type="scientific">Minwuia thermotolerans</name>
    <dbReference type="NCBI Taxonomy" id="2056226"/>
    <lineage>
        <taxon>Bacteria</taxon>
        <taxon>Pseudomonadati</taxon>
        <taxon>Pseudomonadota</taxon>
        <taxon>Alphaproteobacteria</taxon>
        <taxon>Minwuiales</taxon>
        <taxon>Minwuiaceae</taxon>
        <taxon>Minwuia</taxon>
    </lineage>
</organism>
<dbReference type="NCBIfam" id="NF004781">
    <property type="entry name" value="PRK06127.1"/>
    <property type="match status" value="1"/>
</dbReference>
<dbReference type="Gene3D" id="1.10.12.10">
    <property type="entry name" value="Lyase 2-enoyl-coa Hydratase, Chain A, domain 2"/>
    <property type="match status" value="1"/>
</dbReference>
<proteinExistence type="inferred from homology"/>
<evidence type="ECO:0000256" key="3">
    <source>
        <dbReference type="RuleBase" id="RU003707"/>
    </source>
</evidence>
<dbReference type="GO" id="GO:0004300">
    <property type="term" value="F:enoyl-CoA hydratase activity"/>
    <property type="evidence" value="ECO:0007669"/>
    <property type="project" value="UniProtKB-EC"/>
</dbReference>
<keyword evidence="2 4" id="KW-0456">Lyase</keyword>
<dbReference type="PROSITE" id="PS00166">
    <property type="entry name" value="ENOYL_COA_HYDRATASE"/>
    <property type="match status" value="1"/>
</dbReference>
<dbReference type="EC" id="4.2.1.17" evidence="4"/>
<evidence type="ECO:0000313" key="4">
    <source>
        <dbReference type="EMBL" id="PJK27381.1"/>
    </source>
</evidence>
<dbReference type="PANTHER" id="PTHR11941">
    <property type="entry name" value="ENOYL-COA HYDRATASE-RELATED"/>
    <property type="match status" value="1"/>
</dbReference>